<protein>
    <submittedName>
        <fullName evidence="6">Uncharacterized protein</fullName>
    </submittedName>
</protein>
<dbReference type="InterPro" id="IPR002523">
    <property type="entry name" value="MgTranspt_CorA/ZnTranspt_ZntB"/>
</dbReference>
<keyword evidence="3 5" id="KW-1133">Transmembrane helix</keyword>
<comment type="caution">
    <text evidence="6">The sequence shown here is derived from an EMBL/GenBank/DDBJ whole genome shotgun (WGS) entry which is preliminary data.</text>
</comment>
<evidence type="ECO:0000256" key="1">
    <source>
        <dbReference type="ARBA" id="ARBA00004141"/>
    </source>
</evidence>
<evidence type="ECO:0000256" key="5">
    <source>
        <dbReference type="SAM" id="Phobius"/>
    </source>
</evidence>
<accession>A0A2B7ZME6</accession>
<organism evidence="6 7">
    <name type="scientific">[Emmonsia] crescens</name>
    <dbReference type="NCBI Taxonomy" id="73230"/>
    <lineage>
        <taxon>Eukaryota</taxon>
        <taxon>Fungi</taxon>
        <taxon>Dikarya</taxon>
        <taxon>Ascomycota</taxon>
        <taxon>Pezizomycotina</taxon>
        <taxon>Eurotiomycetes</taxon>
        <taxon>Eurotiomycetidae</taxon>
        <taxon>Onygenales</taxon>
        <taxon>Ajellomycetaceae</taxon>
        <taxon>Emergomyces</taxon>
    </lineage>
</organism>
<keyword evidence="7" id="KW-1185">Reference proteome</keyword>
<evidence type="ECO:0000313" key="7">
    <source>
        <dbReference type="Proteomes" id="UP000226031"/>
    </source>
</evidence>
<gene>
    <name evidence="6" type="ORF">GX50_02956</name>
</gene>
<evidence type="ECO:0000256" key="4">
    <source>
        <dbReference type="ARBA" id="ARBA00023136"/>
    </source>
</evidence>
<dbReference type="SUPFAM" id="SSF144083">
    <property type="entry name" value="Magnesium transport protein CorA, transmembrane region"/>
    <property type="match status" value="1"/>
</dbReference>
<sequence>MVLEEYQRILNHHKDILGVRNTESMKYLTTLATIFLPLTLASSILSMQTRFRDLGALLYDFFGVFCLLRTISVGIYFIVGLAIMIS</sequence>
<evidence type="ECO:0000256" key="3">
    <source>
        <dbReference type="ARBA" id="ARBA00022989"/>
    </source>
</evidence>
<dbReference type="Gene3D" id="1.20.58.340">
    <property type="entry name" value="Magnesium transport protein CorA, transmembrane region"/>
    <property type="match status" value="1"/>
</dbReference>
<dbReference type="STRING" id="73230.A0A2B7ZME6"/>
<dbReference type="GO" id="GO:0016020">
    <property type="term" value="C:membrane"/>
    <property type="evidence" value="ECO:0007669"/>
    <property type="project" value="UniProtKB-SubCell"/>
</dbReference>
<dbReference type="EMBL" id="PDND01000045">
    <property type="protein sequence ID" value="PGH34182.1"/>
    <property type="molecule type" value="Genomic_DNA"/>
</dbReference>
<dbReference type="Proteomes" id="UP000226031">
    <property type="component" value="Unassembled WGS sequence"/>
</dbReference>
<feature type="transmembrane region" description="Helical" evidence="5">
    <location>
        <begin position="27"/>
        <end position="45"/>
    </location>
</feature>
<comment type="subcellular location">
    <subcellularLocation>
        <location evidence="1">Membrane</location>
        <topology evidence="1">Multi-pass membrane protein</topology>
    </subcellularLocation>
</comment>
<feature type="transmembrane region" description="Helical" evidence="5">
    <location>
        <begin position="57"/>
        <end position="85"/>
    </location>
</feature>
<keyword evidence="4 5" id="KW-0472">Membrane</keyword>
<keyword evidence="2 5" id="KW-0812">Transmembrane</keyword>
<dbReference type="Pfam" id="PF01544">
    <property type="entry name" value="CorA"/>
    <property type="match status" value="1"/>
</dbReference>
<reference evidence="6 7" key="1">
    <citation type="submission" date="2017-10" db="EMBL/GenBank/DDBJ databases">
        <title>Comparative genomics in systemic dimorphic fungi from Ajellomycetaceae.</title>
        <authorList>
            <person name="Munoz J.F."/>
            <person name="Mcewen J.G."/>
            <person name="Clay O.K."/>
            <person name="Cuomo C.A."/>
        </authorList>
    </citation>
    <scope>NUCLEOTIDE SEQUENCE [LARGE SCALE GENOMIC DNA]</scope>
    <source>
        <strain evidence="6 7">UAMH4076</strain>
    </source>
</reference>
<dbReference type="GO" id="GO:0046873">
    <property type="term" value="F:metal ion transmembrane transporter activity"/>
    <property type="evidence" value="ECO:0007669"/>
    <property type="project" value="InterPro"/>
</dbReference>
<name>A0A2B7ZME6_9EURO</name>
<dbReference type="AlphaFoldDB" id="A0A2B7ZME6"/>
<evidence type="ECO:0000313" key="6">
    <source>
        <dbReference type="EMBL" id="PGH34182.1"/>
    </source>
</evidence>
<proteinExistence type="predicted"/>
<dbReference type="InterPro" id="IPR045863">
    <property type="entry name" value="CorA_TM1_TM2"/>
</dbReference>
<evidence type="ECO:0000256" key="2">
    <source>
        <dbReference type="ARBA" id="ARBA00022692"/>
    </source>
</evidence>